<evidence type="ECO:0000313" key="3">
    <source>
        <dbReference type="Proteomes" id="UP000694941"/>
    </source>
</evidence>
<reference evidence="4" key="1">
    <citation type="submission" date="2025-08" db="UniProtKB">
        <authorList>
            <consortium name="RefSeq"/>
        </authorList>
    </citation>
    <scope>IDENTIFICATION</scope>
    <source>
        <tissue evidence="4">Muscle</tissue>
    </source>
</reference>
<dbReference type="SUPFAM" id="SSF75001">
    <property type="entry name" value="Dipeptidyl peptidase I (cathepsin C), exclusion domain"/>
    <property type="match status" value="1"/>
</dbReference>
<dbReference type="InterPro" id="IPR036496">
    <property type="entry name" value="CathepsinC_exc_dom_sf"/>
</dbReference>
<evidence type="ECO:0000256" key="1">
    <source>
        <dbReference type="SAM" id="SignalP"/>
    </source>
</evidence>
<proteinExistence type="predicted"/>
<keyword evidence="1" id="KW-0732">Signal</keyword>
<name>A0ABM1BX29_LIMPO</name>
<dbReference type="Pfam" id="PF08773">
    <property type="entry name" value="CathepsinC_exc"/>
    <property type="match status" value="1"/>
</dbReference>
<dbReference type="GeneID" id="106474183"/>
<keyword evidence="3" id="KW-1185">Reference proteome</keyword>
<organism evidence="3 4">
    <name type="scientific">Limulus polyphemus</name>
    <name type="common">Atlantic horseshoe crab</name>
    <dbReference type="NCBI Taxonomy" id="6850"/>
    <lineage>
        <taxon>Eukaryota</taxon>
        <taxon>Metazoa</taxon>
        <taxon>Ecdysozoa</taxon>
        <taxon>Arthropoda</taxon>
        <taxon>Chelicerata</taxon>
        <taxon>Merostomata</taxon>
        <taxon>Xiphosura</taxon>
        <taxon>Limulidae</taxon>
        <taxon>Limulus</taxon>
    </lineage>
</organism>
<dbReference type="Gene3D" id="2.40.128.80">
    <property type="entry name" value="Cathepsin C, exclusion domain"/>
    <property type="match status" value="1"/>
</dbReference>
<sequence length="211" mass="24180">MGKVKRITKFVFLCFVLLNLDYVTVTLGDTPANCTYEEVIGRWYFFESERSGDSSINCTTLGPTVHTLQMTLLFPDVVVDQYGNKGFWTVVYNQGFEVVINYRKYYAFSAYKNSHGNVTSICDQTLPGWSHDILGNNWACYVGKKTTSVPPKHHVEKPVLENSLHKTNFAFLHKINNKSSSWKARWYPEYDNVPTSQLLMQRGGPKSRVNK</sequence>
<evidence type="ECO:0000313" key="4">
    <source>
        <dbReference type="RefSeq" id="XP_013790328.2"/>
    </source>
</evidence>
<feature type="domain" description="Cathepsin C exclusion" evidence="2">
    <location>
        <begin position="29"/>
        <end position="145"/>
    </location>
</feature>
<gene>
    <name evidence="4" type="primary">LOC106474183</name>
</gene>
<feature type="signal peptide" evidence="1">
    <location>
        <begin position="1"/>
        <end position="28"/>
    </location>
</feature>
<dbReference type="RefSeq" id="XP_013790328.2">
    <property type="nucleotide sequence ID" value="XM_013934874.2"/>
</dbReference>
<protein>
    <submittedName>
        <fullName evidence="4">Dipeptidyl peptidase 1-like isoform X1</fullName>
    </submittedName>
</protein>
<dbReference type="Proteomes" id="UP000694941">
    <property type="component" value="Unplaced"/>
</dbReference>
<feature type="chain" id="PRO_5045939130" evidence="1">
    <location>
        <begin position="29"/>
        <end position="211"/>
    </location>
</feature>
<dbReference type="InterPro" id="IPR014882">
    <property type="entry name" value="CathepsinC_exc"/>
</dbReference>
<evidence type="ECO:0000259" key="2">
    <source>
        <dbReference type="Pfam" id="PF08773"/>
    </source>
</evidence>
<accession>A0ABM1BX29</accession>